<dbReference type="Pfam" id="PF19425">
    <property type="entry name" value="Csd3_N2"/>
    <property type="match status" value="1"/>
</dbReference>
<evidence type="ECO:0000313" key="13">
    <source>
        <dbReference type="EMBL" id="NOH50213.1"/>
    </source>
</evidence>
<dbReference type="Proteomes" id="UP000572072">
    <property type="component" value="Unassembled WGS sequence"/>
</dbReference>
<dbReference type="SUPFAM" id="SSF51261">
    <property type="entry name" value="Duplicated hybrid motif"/>
    <property type="match status" value="1"/>
</dbReference>
<dbReference type="FunFam" id="2.70.70.10:FF:000002">
    <property type="entry name" value="Murein DD-endopeptidase MepM"/>
    <property type="match status" value="1"/>
</dbReference>
<dbReference type="PANTHER" id="PTHR21666:SF292">
    <property type="entry name" value="MUREIN DD-ENDOPEPTIDASE MEPM"/>
    <property type="match status" value="1"/>
</dbReference>
<dbReference type="Gene3D" id="3.10.450.350">
    <property type="match status" value="2"/>
</dbReference>
<comment type="cofactor">
    <cofactor evidence="1">
        <name>Zn(2+)</name>
        <dbReference type="ChEBI" id="CHEBI:29105"/>
    </cofactor>
</comment>
<evidence type="ECO:0000256" key="5">
    <source>
        <dbReference type="ARBA" id="ARBA00022801"/>
    </source>
</evidence>
<keyword evidence="10" id="KW-0732">Signal</keyword>
<dbReference type="GO" id="GO:0006508">
    <property type="term" value="P:proteolysis"/>
    <property type="evidence" value="ECO:0007669"/>
    <property type="project" value="UniProtKB-KW"/>
</dbReference>
<name>A0A7Y3ZC67_9VIBR</name>
<comment type="caution">
    <text evidence="13">The sequence shown here is derived from an EMBL/GenBank/DDBJ whole genome shotgun (WGS) entry which is preliminary data.</text>
</comment>
<evidence type="ECO:0000256" key="9">
    <source>
        <dbReference type="SAM" id="MobiDB-lite"/>
    </source>
</evidence>
<feature type="signal peptide" evidence="10">
    <location>
        <begin position="1"/>
        <end position="26"/>
    </location>
</feature>
<dbReference type="InterPro" id="IPR050570">
    <property type="entry name" value="Cell_wall_metabolism_enzyme"/>
</dbReference>
<protein>
    <submittedName>
        <fullName evidence="13">Peptidoglycan DD-metalloendopeptidase family protein</fullName>
    </submittedName>
</protein>
<reference evidence="13 14" key="1">
    <citation type="submission" date="2019-08" db="EMBL/GenBank/DDBJ databases">
        <title>Draft genome sequencing and comparative genomics of hatchery-associated Vibrios.</title>
        <authorList>
            <person name="Kehlet-Delgado H."/>
            <person name="Mueller R.S."/>
        </authorList>
    </citation>
    <scope>NUCLEOTIDE SEQUENCE [LARGE SCALE GENOMIC DNA]</scope>
    <source>
        <strain evidence="13 14">00-78-3</strain>
    </source>
</reference>
<dbReference type="Gene3D" id="2.70.70.10">
    <property type="entry name" value="Glucose Permease (Domain IIA)"/>
    <property type="match status" value="1"/>
</dbReference>
<dbReference type="InterPro" id="IPR045834">
    <property type="entry name" value="Csd3_N2"/>
</dbReference>
<dbReference type="RefSeq" id="WP_171358892.1">
    <property type="nucleotide sequence ID" value="NZ_VTYN01000025.1"/>
</dbReference>
<dbReference type="PANTHER" id="PTHR21666">
    <property type="entry name" value="PEPTIDASE-RELATED"/>
    <property type="match status" value="1"/>
</dbReference>
<keyword evidence="6" id="KW-0862">Zinc</keyword>
<keyword evidence="3" id="KW-0645">Protease</keyword>
<sequence length="439" mass="49214">MKFVRYSLIAVAATAFSLAAYLTYQAETKPEEITIKVTPYSELESAHVHEAQTDDTAPNAALATQDHDNIARIHYFVKVGDTLSTIFSSWGVPYETTRKLLEADLTSLKLDTIKPGDHLEFVVDRDTKTLQQVIFHESLVERSIYTQNDDGTFAYDFVEEPGEWREEMYSGEINGSFSSSAHRQGLTTTQIANITRVLRDKVNFARELRAGDSFHVLVRRQYVDDHLTGNTEVQGIAIKMRGKDVEAFLAEDGRFYDRDGNSLEQAFNRYPIDKQFRRITSPFDPNRRHPVTGRIQPHNGTDFATPVGSPVYSTGDGKVIAVRNHPYAGKYLVIEHNSVYKTRYLHLSRFLVKKGDHVKRGQKIALSGATGRLTGPHLHFEVLVRNRAVDSMTADLPLASSIPNKDKPAFLARVSEFDDMVATAQNASNAKASEGKKTS</sequence>
<dbReference type="GO" id="GO:0004222">
    <property type="term" value="F:metalloendopeptidase activity"/>
    <property type="evidence" value="ECO:0007669"/>
    <property type="project" value="TreeGrafter"/>
</dbReference>
<dbReference type="AlphaFoldDB" id="A0A7Y3ZC67"/>
<dbReference type="Pfam" id="PF01551">
    <property type="entry name" value="Peptidase_M23"/>
    <property type="match status" value="1"/>
</dbReference>
<keyword evidence="4" id="KW-0479">Metal-binding</keyword>
<evidence type="ECO:0000256" key="1">
    <source>
        <dbReference type="ARBA" id="ARBA00001947"/>
    </source>
</evidence>
<evidence type="ECO:0000259" key="12">
    <source>
        <dbReference type="Pfam" id="PF19425"/>
    </source>
</evidence>
<gene>
    <name evidence="13" type="ORF">F0262_19405</name>
</gene>
<comment type="pathway">
    <text evidence="8">Cell wall degradation; peptidoglycan degradation.</text>
</comment>
<dbReference type="GO" id="GO:0030313">
    <property type="term" value="C:cell envelope"/>
    <property type="evidence" value="ECO:0007669"/>
    <property type="project" value="UniProtKB-SubCell"/>
</dbReference>
<keyword evidence="7" id="KW-0482">Metalloprotease</keyword>
<evidence type="ECO:0000256" key="3">
    <source>
        <dbReference type="ARBA" id="ARBA00022670"/>
    </source>
</evidence>
<organism evidence="13 14">
    <name type="scientific">Vibrio rotiferianus</name>
    <dbReference type="NCBI Taxonomy" id="190895"/>
    <lineage>
        <taxon>Bacteria</taxon>
        <taxon>Pseudomonadati</taxon>
        <taxon>Pseudomonadota</taxon>
        <taxon>Gammaproteobacteria</taxon>
        <taxon>Vibrionales</taxon>
        <taxon>Vibrionaceae</taxon>
        <taxon>Vibrio</taxon>
    </lineage>
</organism>
<proteinExistence type="predicted"/>
<dbReference type="InterPro" id="IPR011055">
    <property type="entry name" value="Dup_hybrid_motif"/>
</dbReference>
<evidence type="ECO:0000256" key="8">
    <source>
        <dbReference type="ARBA" id="ARBA00060568"/>
    </source>
</evidence>
<dbReference type="CDD" id="cd12797">
    <property type="entry name" value="M23_peptidase"/>
    <property type="match status" value="1"/>
</dbReference>
<evidence type="ECO:0000256" key="6">
    <source>
        <dbReference type="ARBA" id="ARBA00022833"/>
    </source>
</evidence>
<accession>A0A7Y3ZC67</accession>
<feature type="domain" description="Csd3-like second N-terminal" evidence="12">
    <location>
        <begin position="162"/>
        <end position="285"/>
    </location>
</feature>
<feature type="chain" id="PRO_5031502298" evidence="10">
    <location>
        <begin position="27"/>
        <end position="439"/>
    </location>
</feature>
<comment type="subcellular location">
    <subcellularLocation>
        <location evidence="2">Cell envelope</location>
    </subcellularLocation>
</comment>
<evidence type="ECO:0000259" key="11">
    <source>
        <dbReference type="Pfam" id="PF01551"/>
    </source>
</evidence>
<keyword evidence="5" id="KW-0378">Hydrolase</keyword>
<evidence type="ECO:0000256" key="10">
    <source>
        <dbReference type="SAM" id="SignalP"/>
    </source>
</evidence>
<dbReference type="GO" id="GO:0046872">
    <property type="term" value="F:metal ion binding"/>
    <property type="evidence" value="ECO:0007669"/>
    <property type="project" value="UniProtKB-KW"/>
</dbReference>
<evidence type="ECO:0000256" key="4">
    <source>
        <dbReference type="ARBA" id="ARBA00022723"/>
    </source>
</evidence>
<evidence type="ECO:0000256" key="2">
    <source>
        <dbReference type="ARBA" id="ARBA00004196"/>
    </source>
</evidence>
<evidence type="ECO:0000313" key="14">
    <source>
        <dbReference type="Proteomes" id="UP000572072"/>
    </source>
</evidence>
<evidence type="ECO:0000256" key="7">
    <source>
        <dbReference type="ARBA" id="ARBA00023049"/>
    </source>
</evidence>
<feature type="domain" description="M23ase beta-sheet core" evidence="11">
    <location>
        <begin position="297"/>
        <end position="390"/>
    </location>
</feature>
<dbReference type="InterPro" id="IPR016047">
    <property type="entry name" value="M23ase_b-sheet_dom"/>
</dbReference>
<feature type="region of interest" description="Disordered" evidence="9">
    <location>
        <begin position="281"/>
        <end position="308"/>
    </location>
</feature>
<dbReference type="EMBL" id="VTYN01000025">
    <property type="protein sequence ID" value="NOH50213.1"/>
    <property type="molecule type" value="Genomic_DNA"/>
</dbReference>